<proteinExistence type="inferred from homology"/>
<evidence type="ECO:0000256" key="1">
    <source>
        <dbReference type="ARBA" id="ARBA00001539"/>
    </source>
</evidence>
<dbReference type="PANTHER" id="PTHR43000">
    <property type="entry name" value="DTDP-D-GLUCOSE 4,6-DEHYDRATASE-RELATED"/>
    <property type="match status" value="1"/>
</dbReference>
<sequence>MNKQKPTLLVTGGAGFIGANYINYYLEKYPNMQLINLDKLTYAGSRTNLQALESLENYYFIQGDIADEKLVNTIFSMFNVSGVIHFAAESHVDRSIKNAKEFVKTNTLGTMILLQAARSAWEKEGTLTKKRFHHISTDEVYGSLGEDGKFHEETPYDPRNPYSASKASANMLVKSFGHTYGMNVVISSSSNNYGPKQHEEKLIPTIISNALRGEEIPIYGDGQNIRDWLYVEDHCRALDTIYHYGKAFETYNIGGGNEKVNMDIAVKICEILDHMQAVKTPRSLDSFKNLITFTTDRKGHDRRYAVDDTKLRESLGWKPIESLESGLKKTIDWYVAQWDQTLQKSRL</sequence>
<dbReference type="RefSeq" id="WP_390359738.1">
    <property type="nucleotide sequence ID" value="NZ_JBHTKJ010000007.1"/>
</dbReference>
<evidence type="ECO:0000256" key="7">
    <source>
        <dbReference type="ARBA" id="ARBA00023239"/>
    </source>
</evidence>
<keyword evidence="12" id="KW-1185">Reference proteome</keyword>
<evidence type="ECO:0000256" key="4">
    <source>
        <dbReference type="ARBA" id="ARBA00011990"/>
    </source>
</evidence>
<organism evidence="11 12">
    <name type="scientific">Virgibacillus byunsanensis</name>
    <dbReference type="NCBI Taxonomy" id="570945"/>
    <lineage>
        <taxon>Bacteria</taxon>
        <taxon>Bacillati</taxon>
        <taxon>Bacillota</taxon>
        <taxon>Bacilli</taxon>
        <taxon>Bacillales</taxon>
        <taxon>Bacillaceae</taxon>
        <taxon>Virgibacillus</taxon>
    </lineage>
</organism>
<evidence type="ECO:0000256" key="3">
    <source>
        <dbReference type="ARBA" id="ARBA00008178"/>
    </source>
</evidence>
<keyword evidence="9" id="KW-1133">Transmembrane helix</keyword>
<keyword evidence="7 8" id="KW-0456">Lyase</keyword>
<keyword evidence="6" id="KW-0520">NAD</keyword>
<comment type="catalytic activity">
    <reaction evidence="1 8">
        <text>dTDP-alpha-D-glucose = dTDP-4-dehydro-6-deoxy-alpha-D-glucose + H2O</text>
        <dbReference type="Rhea" id="RHEA:17221"/>
        <dbReference type="ChEBI" id="CHEBI:15377"/>
        <dbReference type="ChEBI" id="CHEBI:57477"/>
        <dbReference type="ChEBI" id="CHEBI:57649"/>
        <dbReference type="EC" id="4.2.1.46"/>
    </reaction>
</comment>
<gene>
    <name evidence="11" type="primary">rfbB</name>
    <name evidence="11" type="ORF">ACFQ3N_03975</name>
</gene>
<name>A0ABW3LGR7_9BACI</name>
<dbReference type="InterPro" id="IPR036291">
    <property type="entry name" value="NAD(P)-bd_dom_sf"/>
</dbReference>
<evidence type="ECO:0000256" key="8">
    <source>
        <dbReference type="RuleBase" id="RU004473"/>
    </source>
</evidence>
<dbReference type="EMBL" id="JBHTKJ010000007">
    <property type="protein sequence ID" value="MFD1037583.1"/>
    <property type="molecule type" value="Genomic_DNA"/>
</dbReference>
<keyword evidence="9" id="KW-0812">Transmembrane</keyword>
<dbReference type="SUPFAM" id="SSF51735">
    <property type="entry name" value="NAD(P)-binding Rossmann-fold domains"/>
    <property type="match status" value="1"/>
</dbReference>
<keyword evidence="9" id="KW-0472">Membrane</keyword>
<dbReference type="NCBIfam" id="TIGR01181">
    <property type="entry name" value="dTDP_gluc_dehyt"/>
    <property type="match status" value="1"/>
</dbReference>
<comment type="similarity">
    <text evidence="3 8">Belongs to the NAD(P)-dependent epimerase/dehydratase family. dTDP-glucose dehydratase subfamily.</text>
</comment>
<evidence type="ECO:0000313" key="12">
    <source>
        <dbReference type="Proteomes" id="UP001597040"/>
    </source>
</evidence>
<evidence type="ECO:0000256" key="5">
    <source>
        <dbReference type="ARBA" id="ARBA00016977"/>
    </source>
</evidence>
<protein>
    <recommendedName>
        <fullName evidence="5 8">dTDP-glucose 4,6-dehydratase</fullName>
        <ecNumber evidence="4 8">4.2.1.46</ecNumber>
    </recommendedName>
</protein>
<evidence type="ECO:0000256" key="9">
    <source>
        <dbReference type="SAM" id="Phobius"/>
    </source>
</evidence>
<comment type="caution">
    <text evidence="11">The sequence shown here is derived from an EMBL/GenBank/DDBJ whole genome shotgun (WGS) entry which is preliminary data.</text>
</comment>
<dbReference type="Gene3D" id="3.90.25.10">
    <property type="entry name" value="UDP-galactose 4-epimerase, domain 1"/>
    <property type="match status" value="1"/>
</dbReference>
<dbReference type="CDD" id="cd05246">
    <property type="entry name" value="dTDP_GD_SDR_e"/>
    <property type="match status" value="1"/>
</dbReference>
<evidence type="ECO:0000313" key="11">
    <source>
        <dbReference type="EMBL" id="MFD1037583.1"/>
    </source>
</evidence>
<dbReference type="InterPro" id="IPR005888">
    <property type="entry name" value="dTDP_Gluc_deHydtase"/>
</dbReference>
<dbReference type="Proteomes" id="UP001597040">
    <property type="component" value="Unassembled WGS sequence"/>
</dbReference>
<dbReference type="Pfam" id="PF16363">
    <property type="entry name" value="GDP_Man_Dehyd"/>
    <property type="match status" value="1"/>
</dbReference>
<reference evidence="12" key="1">
    <citation type="journal article" date="2019" name="Int. J. Syst. Evol. Microbiol.">
        <title>The Global Catalogue of Microorganisms (GCM) 10K type strain sequencing project: providing services to taxonomists for standard genome sequencing and annotation.</title>
        <authorList>
            <consortium name="The Broad Institute Genomics Platform"/>
            <consortium name="The Broad Institute Genome Sequencing Center for Infectious Disease"/>
            <person name="Wu L."/>
            <person name="Ma J."/>
        </authorList>
    </citation>
    <scope>NUCLEOTIDE SEQUENCE [LARGE SCALE GENOMIC DNA]</scope>
    <source>
        <strain evidence="12">CCUG 56754</strain>
    </source>
</reference>
<feature type="domain" description="NAD(P)-binding" evidence="10">
    <location>
        <begin position="9"/>
        <end position="330"/>
    </location>
</feature>
<feature type="transmembrane region" description="Helical" evidence="9">
    <location>
        <begin position="7"/>
        <end position="26"/>
    </location>
</feature>
<accession>A0ABW3LGR7</accession>
<comment type="cofactor">
    <cofactor evidence="2 8">
        <name>NAD(+)</name>
        <dbReference type="ChEBI" id="CHEBI:57540"/>
    </cofactor>
</comment>
<dbReference type="Gene3D" id="3.40.50.720">
    <property type="entry name" value="NAD(P)-binding Rossmann-like Domain"/>
    <property type="match status" value="1"/>
</dbReference>
<dbReference type="GO" id="GO:0008460">
    <property type="term" value="F:dTDP-glucose 4,6-dehydratase activity"/>
    <property type="evidence" value="ECO:0007669"/>
    <property type="project" value="UniProtKB-EC"/>
</dbReference>
<dbReference type="EC" id="4.2.1.46" evidence="4 8"/>
<evidence type="ECO:0000259" key="10">
    <source>
        <dbReference type="Pfam" id="PF16363"/>
    </source>
</evidence>
<evidence type="ECO:0000256" key="6">
    <source>
        <dbReference type="ARBA" id="ARBA00023027"/>
    </source>
</evidence>
<dbReference type="InterPro" id="IPR016040">
    <property type="entry name" value="NAD(P)-bd_dom"/>
</dbReference>
<evidence type="ECO:0000256" key="2">
    <source>
        <dbReference type="ARBA" id="ARBA00001911"/>
    </source>
</evidence>